<dbReference type="Proteomes" id="UP000002505">
    <property type="component" value="Plasmid pACHL01"/>
</dbReference>
<protein>
    <submittedName>
        <fullName evidence="1">Uncharacterized protein</fullName>
    </submittedName>
</protein>
<keyword evidence="2" id="KW-1185">Reference proteome</keyword>
<keyword evidence="1" id="KW-0614">Plasmid</keyword>
<evidence type="ECO:0000313" key="1">
    <source>
        <dbReference type="EMBL" id="ACL42219.1"/>
    </source>
</evidence>
<dbReference type="HOGENOM" id="CLU_2314320_0_0_11"/>
<reference evidence="1" key="1">
    <citation type="submission" date="2009-01" db="EMBL/GenBank/DDBJ databases">
        <title>Complete sequence of plasmid1 of Arthrobacter chlorophenolicus A6.</title>
        <authorList>
            <consortium name="US DOE Joint Genome Institute"/>
            <person name="Lucas S."/>
            <person name="Copeland A."/>
            <person name="Lapidus A."/>
            <person name="Glavina del Rio T."/>
            <person name="Tice H."/>
            <person name="Bruce D."/>
            <person name="Goodwin L."/>
            <person name="Pitluck S."/>
            <person name="Goltsman E."/>
            <person name="Clum A."/>
            <person name="Larimer F."/>
            <person name="Land M."/>
            <person name="Hauser L."/>
            <person name="Kyrpides N."/>
            <person name="Mikhailova N."/>
            <person name="Jansson J."/>
            <person name="Richardson P."/>
        </authorList>
    </citation>
    <scope>NUCLEOTIDE SEQUENCE [LARGE SCALE GENOMIC DNA]</scope>
    <source>
        <strain evidence="1">A6</strain>
        <plasmid evidence="1">pACHL01</plasmid>
    </source>
</reference>
<dbReference type="RefSeq" id="WP_012623236.1">
    <property type="nucleotide sequence ID" value="NC_011879.1"/>
</dbReference>
<name>B8HIH2_PSECP</name>
<dbReference type="EMBL" id="CP001342">
    <property type="protein sequence ID" value="ACL42219.1"/>
    <property type="molecule type" value="Genomic_DNA"/>
</dbReference>
<geneLocation type="plasmid" evidence="1 2">
    <name>pACHL01</name>
</geneLocation>
<accession>B8HIH2</accession>
<dbReference type="AlphaFoldDB" id="B8HIH2"/>
<evidence type="ECO:0000313" key="2">
    <source>
        <dbReference type="Proteomes" id="UP000002505"/>
    </source>
</evidence>
<gene>
    <name evidence="1" type="ordered locus">Achl_4268</name>
</gene>
<organism evidence="1 2">
    <name type="scientific">Pseudarthrobacter chlorophenolicus (strain ATCC 700700 / DSM 12829 / CIP 107037 / JCM 12360 / KCTC 9906 / NCIMB 13794 / A6)</name>
    <name type="common">Arthrobacter chlorophenolicus</name>
    <dbReference type="NCBI Taxonomy" id="452863"/>
    <lineage>
        <taxon>Bacteria</taxon>
        <taxon>Bacillati</taxon>
        <taxon>Actinomycetota</taxon>
        <taxon>Actinomycetes</taxon>
        <taxon>Micrococcales</taxon>
        <taxon>Micrococcaceae</taxon>
        <taxon>Pseudarthrobacter</taxon>
    </lineage>
</organism>
<proteinExistence type="predicted"/>
<sequence length="99" mass="11201">MSRRKHDARRRHANELRRIKLAGRRPWILGPYYRDELSAMLDIPMGDPRSIEAERIVAERQARTSPVSRLCSNGRCSVVVDSTTGRSLYSVGPSGCCDE</sequence>
<dbReference type="KEGG" id="ach:Achl_4268"/>